<feature type="compositionally biased region" description="Basic and acidic residues" evidence="1">
    <location>
        <begin position="155"/>
        <end position="166"/>
    </location>
</feature>
<reference evidence="4" key="1">
    <citation type="journal article" date="2019" name="Int. J. Syst. Evol. Microbiol.">
        <title>The Global Catalogue of Microorganisms (GCM) 10K type strain sequencing project: providing services to taxonomists for standard genome sequencing and annotation.</title>
        <authorList>
            <consortium name="The Broad Institute Genomics Platform"/>
            <consortium name="The Broad Institute Genome Sequencing Center for Infectious Disease"/>
            <person name="Wu L."/>
            <person name="Ma J."/>
        </authorList>
    </citation>
    <scope>NUCLEOTIDE SEQUENCE [LARGE SCALE GENOMIC DNA]</scope>
    <source>
        <strain evidence="4">JCM 11896</strain>
    </source>
</reference>
<evidence type="ECO:0000313" key="4">
    <source>
        <dbReference type="Proteomes" id="UP001501414"/>
    </source>
</evidence>
<name>A0ABP4J2K5_9PSEU</name>
<sequence length="166" mass="17694">MNVWADWVAPAVVLLGVALVWSGVLVARRWRVRAERVLAEARALAADGLAELQRCAATFVHLPGPVRHAAPALGEVPAPCLVGVHRWARRDVTNVRRAAESAPMLCSITWYCGDCPATRHEQNVAPPLSLVATPAAVTPTVAARTGIPGVQPAEPKPRRAVEGVRS</sequence>
<keyword evidence="2" id="KW-1133">Transmembrane helix</keyword>
<organism evidence="3 4">
    <name type="scientific">Pseudonocardia kongjuensis</name>
    <dbReference type="NCBI Taxonomy" id="102227"/>
    <lineage>
        <taxon>Bacteria</taxon>
        <taxon>Bacillati</taxon>
        <taxon>Actinomycetota</taxon>
        <taxon>Actinomycetes</taxon>
        <taxon>Pseudonocardiales</taxon>
        <taxon>Pseudonocardiaceae</taxon>
        <taxon>Pseudonocardia</taxon>
    </lineage>
</organism>
<protein>
    <submittedName>
        <fullName evidence="3">Uncharacterized protein</fullName>
    </submittedName>
</protein>
<accession>A0ABP4J2K5</accession>
<dbReference type="RefSeq" id="WP_344029334.1">
    <property type="nucleotide sequence ID" value="NZ_BAAAJK010000053.1"/>
</dbReference>
<evidence type="ECO:0000313" key="3">
    <source>
        <dbReference type="EMBL" id="GAA1401882.1"/>
    </source>
</evidence>
<keyword evidence="2" id="KW-0472">Membrane</keyword>
<dbReference type="EMBL" id="BAAAJK010000053">
    <property type="protein sequence ID" value="GAA1401882.1"/>
    <property type="molecule type" value="Genomic_DNA"/>
</dbReference>
<feature type="region of interest" description="Disordered" evidence="1">
    <location>
        <begin position="146"/>
        <end position="166"/>
    </location>
</feature>
<proteinExistence type="predicted"/>
<keyword evidence="4" id="KW-1185">Reference proteome</keyword>
<gene>
    <name evidence="3" type="ORF">GCM10009613_60960</name>
</gene>
<evidence type="ECO:0000256" key="1">
    <source>
        <dbReference type="SAM" id="MobiDB-lite"/>
    </source>
</evidence>
<keyword evidence="2" id="KW-0812">Transmembrane</keyword>
<dbReference type="Proteomes" id="UP001501414">
    <property type="component" value="Unassembled WGS sequence"/>
</dbReference>
<evidence type="ECO:0000256" key="2">
    <source>
        <dbReference type="SAM" id="Phobius"/>
    </source>
</evidence>
<feature type="transmembrane region" description="Helical" evidence="2">
    <location>
        <begin position="7"/>
        <end position="27"/>
    </location>
</feature>
<comment type="caution">
    <text evidence="3">The sequence shown here is derived from an EMBL/GenBank/DDBJ whole genome shotgun (WGS) entry which is preliminary data.</text>
</comment>